<protein>
    <submittedName>
        <fullName evidence="1">Uncharacterized protein</fullName>
    </submittedName>
</protein>
<accession>A0A4Y2FRR2</accession>
<name>A0A4Y2FRR2_ARAVE</name>
<dbReference type="EMBL" id="BGPR01001044">
    <property type="protein sequence ID" value="GBM43831.1"/>
    <property type="molecule type" value="Genomic_DNA"/>
</dbReference>
<proteinExistence type="predicted"/>
<dbReference type="PANTHER" id="PTHR46409">
    <property type="entry name" value="HTH PSQ-TYPE DOMAIN-CONTAINING PROTEIN"/>
    <property type="match status" value="1"/>
</dbReference>
<gene>
    <name evidence="1" type="ORF">AVEN_166228_1</name>
</gene>
<dbReference type="PANTHER" id="PTHR46409:SF1">
    <property type="entry name" value="HTH PSQ-TYPE DOMAIN-CONTAINING PROTEIN"/>
    <property type="match status" value="1"/>
</dbReference>
<comment type="caution">
    <text evidence="1">The sequence shown here is derived from an EMBL/GenBank/DDBJ whole genome shotgun (WGS) entry which is preliminary data.</text>
</comment>
<reference evidence="1 2" key="1">
    <citation type="journal article" date="2019" name="Sci. Rep.">
        <title>Orb-weaving spider Araneus ventricosus genome elucidates the spidroin gene catalogue.</title>
        <authorList>
            <person name="Kono N."/>
            <person name="Nakamura H."/>
            <person name="Ohtoshi R."/>
            <person name="Moran D.A.P."/>
            <person name="Shinohara A."/>
            <person name="Yoshida Y."/>
            <person name="Fujiwara M."/>
            <person name="Mori M."/>
            <person name="Tomita M."/>
            <person name="Arakawa K."/>
        </authorList>
    </citation>
    <scope>NUCLEOTIDE SEQUENCE [LARGE SCALE GENOMIC DNA]</scope>
</reference>
<sequence>MNCNSCVVYPPPMLRDLSGDDMKSLINSTITPIREIQKFPYHTQALKRCIKFVTEASNKVCGHEARNGYIRAKLKSRSVMPDFSKNQTLNV</sequence>
<evidence type="ECO:0000313" key="1">
    <source>
        <dbReference type="EMBL" id="GBM43831.1"/>
    </source>
</evidence>
<evidence type="ECO:0000313" key="2">
    <source>
        <dbReference type="Proteomes" id="UP000499080"/>
    </source>
</evidence>
<dbReference type="OrthoDB" id="6771835at2759"/>
<organism evidence="1 2">
    <name type="scientific">Araneus ventricosus</name>
    <name type="common">Orbweaver spider</name>
    <name type="synonym">Epeira ventricosa</name>
    <dbReference type="NCBI Taxonomy" id="182803"/>
    <lineage>
        <taxon>Eukaryota</taxon>
        <taxon>Metazoa</taxon>
        <taxon>Ecdysozoa</taxon>
        <taxon>Arthropoda</taxon>
        <taxon>Chelicerata</taxon>
        <taxon>Arachnida</taxon>
        <taxon>Araneae</taxon>
        <taxon>Araneomorphae</taxon>
        <taxon>Entelegynae</taxon>
        <taxon>Araneoidea</taxon>
        <taxon>Araneidae</taxon>
        <taxon>Araneus</taxon>
    </lineage>
</organism>
<dbReference type="Proteomes" id="UP000499080">
    <property type="component" value="Unassembled WGS sequence"/>
</dbReference>
<dbReference type="AlphaFoldDB" id="A0A4Y2FRR2"/>
<keyword evidence="2" id="KW-1185">Reference proteome</keyword>